<dbReference type="Proteomes" id="UP000026962">
    <property type="component" value="Chromosome 3"/>
</dbReference>
<evidence type="ECO:0000313" key="1">
    <source>
        <dbReference type="EnsemblPlants" id="OPUNC03G24880.1"/>
    </source>
</evidence>
<evidence type="ECO:0000313" key="2">
    <source>
        <dbReference type="Proteomes" id="UP000026962"/>
    </source>
</evidence>
<dbReference type="Gramene" id="OPUNC03G24880.1">
    <property type="protein sequence ID" value="OPUNC03G24880.1"/>
    <property type="gene ID" value="OPUNC03G24880"/>
</dbReference>
<reference evidence="1" key="2">
    <citation type="submission" date="2018-05" db="EMBL/GenBank/DDBJ databases">
        <title>OpunRS2 (Oryza punctata Reference Sequence Version 2).</title>
        <authorList>
            <person name="Zhang J."/>
            <person name="Kudrna D."/>
            <person name="Lee S."/>
            <person name="Talag J."/>
            <person name="Welchert J."/>
            <person name="Wing R.A."/>
        </authorList>
    </citation>
    <scope>NUCLEOTIDE SEQUENCE [LARGE SCALE GENOMIC DNA]</scope>
</reference>
<dbReference type="EnsemblPlants" id="OPUNC03G24880.1">
    <property type="protein sequence ID" value="OPUNC03G24880.1"/>
    <property type="gene ID" value="OPUNC03G24880"/>
</dbReference>
<organism evidence="1">
    <name type="scientific">Oryza punctata</name>
    <name type="common">Red rice</name>
    <dbReference type="NCBI Taxonomy" id="4537"/>
    <lineage>
        <taxon>Eukaryota</taxon>
        <taxon>Viridiplantae</taxon>
        <taxon>Streptophyta</taxon>
        <taxon>Embryophyta</taxon>
        <taxon>Tracheophyta</taxon>
        <taxon>Spermatophyta</taxon>
        <taxon>Magnoliopsida</taxon>
        <taxon>Liliopsida</taxon>
        <taxon>Poales</taxon>
        <taxon>Poaceae</taxon>
        <taxon>BOP clade</taxon>
        <taxon>Oryzoideae</taxon>
        <taxon>Oryzeae</taxon>
        <taxon>Oryzinae</taxon>
        <taxon>Oryza</taxon>
    </lineage>
</organism>
<accession>A0A0E0KGQ2</accession>
<dbReference type="AlphaFoldDB" id="A0A0E0KGQ2"/>
<sequence length="156" mass="18000">MDATGSKMETIIRGENAARFKNILIEGQKYTIHVESYNLPLQFPLYPKQLTDFSDWSLPEHRNKMFVDIPGLIVYLGPLQRVSNRLYREVTLLDTRCELVVIRVYTNHLTTHGAWSLRIIANFISIQVIIKCMNYRTFGGMWSTGKSILDSSIDVM</sequence>
<dbReference type="STRING" id="4537.A0A0E0KGQ2"/>
<keyword evidence="2" id="KW-1185">Reference proteome</keyword>
<protein>
    <submittedName>
        <fullName evidence="1">Uncharacterized protein</fullName>
    </submittedName>
</protein>
<name>A0A0E0KGQ2_ORYPU</name>
<proteinExistence type="predicted"/>
<dbReference type="PANTHER" id="PTHR48299:SF2">
    <property type="entry name" value="ATP-DEPENDENT DNA HELICASE"/>
    <property type="match status" value="1"/>
</dbReference>
<dbReference type="PANTHER" id="PTHR48299">
    <property type="entry name" value="ACT DOMAIN-CONTAINING PROTEIN ACR9"/>
    <property type="match status" value="1"/>
</dbReference>
<reference evidence="1" key="1">
    <citation type="submission" date="2015-04" db="UniProtKB">
        <authorList>
            <consortium name="EnsemblPlants"/>
        </authorList>
    </citation>
    <scope>IDENTIFICATION</scope>
</reference>
<dbReference type="HOGENOM" id="CLU_1689552_0_0_1"/>
<dbReference type="OMA" id="ELVVIRV"/>